<dbReference type="Proteomes" id="UP000001446">
    <property type="component" value="Chromosome"/>
</dbReference>
<dbReference type="HOGENOM" id="CLU_2355236_0_0_6"/>
<protein>
    <submittedName>
        <fullName evidence="1">Uncharacterized protein</fullName>
    </submittedName>
</protein>
<gene>
    <name evidence="1" type="ordered locus">Dd586_0719</name>
</gene>
<organism evidence="1 2">
    <name type="scientific">Dickeya zeae (strain Ech586)</name>
    <name type="common">Dickeya dadantii (strain Ech586)</name>
    <dbReference type="NCBI Taxonomy" id="590409"/>
    <lineage>
        <taxon>Bacteria</taxon>
        <taxon>Pseudomonadati</taxon>
        <taxon>Pseudomonadota</taxon>
        <taxon>Gammaproteobacteria</taxon>
        <taxon>Enterobacterales</taxon>
        <taxon>Pectobacteriaceae</taxon>
        <taxon>Dickeya</taxon>
        <taxon>Dickeya parazeae</taxon>
    </lineage>
</organism>
<proteinExistence type="predicted"/>
<dbReference type="KEGG" id="ddc:Dd586_0719"/>
<sequence length="96" mass="10976">MNRDMNQYRNVAKHNNAVPDVFSVFVLQVIYRATFGDTASTLSPGALLFTLSENMLFPMKSMVLQGIAYPYRGYFPQLIAKLTNSVVKHTRRECNR</sequence>
<evidence type="ECO:0000313" key="2">
    <source>
        <dbReference type="Proteomes" id="UP000001446"/>
    </source>
</evidence>
<keyword evidence="2" id="KW-1185">Reference proteome</keyword>
<accession>D2BSJ3</accession>
<dbReference type="EMBL" id="CP001836">
    <property type="protein sequence ID" value="ACZ75612.1"/>
    <property type="molecule type" value="Genomic_DNA"/>
</dbReference>
<reference evidence="1" key="1">
    <citation type="submission" date="2009-12" db="EMBL/GenBank/DDBJ databases">
        <title>Complete sequence of Dickeya dadantii Ech586.</title>
        <authorList>
            <consortium name="US DOE Joint Genome Institute"/>
            <person name="Lucas S."/>
            <person name="Copeland A."/>
            <person name="Lapidus A."/>
            <person name="Glavina del Rio T."/>
            <person name="Tice H."/>
            <person name="Bruce D."/>
            <person name="Goodwin L."/>
            <person name="Pitluck S."/>
            <person name="Munk A.C."/>
            <person name="Brettin T."/>
            <person name="Detter J.C."/>
            <person name="Han C."/>
            <person name="Tapia R."/>
            <person name="Larimer F."/>
            <person name="Land M."/>
            <person name="Hauser L."/>
            <person name="Kyrpides N."/>
            <person name="Mikhailova N."/>
            <person name="Balakrishnan V."/>
            <person name="Glasner J."/>
            <person name="Perna N.T."/>
        </authorList>
    </citation>
    <scope>NUCLEOTIDE SEQUENCE [LARGE SCALE GENOMIC DNA]</scope>
    <source>
        <strain evidence="1">Ech586</strain>
    </source>
</reference>
<dbReference type="AlphaFoldDB" id="D2BSJ3"/>
<evidence type="ECO:0000313" key="1">
    <source>
        <dbReference type="EMBL" id="ACZ75612.1"/>
    </source>
</evidence>
<name>D2BSJ3_DICZ5</name>